<comment type="caution">
    <text evidence="1">The sequence shown here is derived from an EMBL/GenBank/DDBJ whole genome shotgun (WGS) entry which is preliminary data.</text>
</comment>
<sequence length="415" mass="47677">MNLKNSISTTKEYLWGAFRQINTPVALDKKSKGIITQLVNEFQDRARSDIKKWRQALSAFEDVDNPKSAPLQDLIRNLMTDGHLMSQIDIRNAATLCSRFYIRDKNGEEIEERTKLLETEWFYDLMEHLLDSVYRGYSVLELTDPATMKWDLIPRRNVIPSTNMVLFEAGGDKGIDFTEPIFARTIIHRYHKDRHGILNDIIPQLIWKRNAQQTWADFSERFGIPLVSAETSITDERELKRIESMMRQLGRAAQAVLPEGAKITIHDAATKGDPHKVFLEQITITNNEISKRVVGGTMLSDDGSSLSQSEVHERTLDDKISESDKRMIEFTVTGQLIPLLRTWGFPFQDGDEFVFDRSEELTLKELWEIVNGVLTHYDVEEEWISRRFNVPIIGKKQTINNTGLNASAALSTNFR</sequence>
<proteinExistence type="predicted"/>
<evidence type="ECO:0000313" key="2">
    <source>
        <dbReference type="Proteomes" id="UP000708576"/>
    </source>
</evidence>
<keyword evidence="2" id="KW-1185">Reference proteome</keyword>
<dbReference type="Proteomes" id="UP000708576">
    <property type="component" value="Unassembled WGS sequence"/>
</dbReference>
<gene>
    <name evidence="1" type="ORF">KEM10_20600</name>
</gene>
<organism evidence="1 2">
    <name type="scientific">Carboxylicivirga linearis</name>
    <dbReference type="NCBI Taxonomy" id="1628157"/>
    <lineage>
        <taxon>Bacteria</taxon>
        <taxon>Pseudomonadati</taxon>
        <taxon>Bacteroidota</taxon>
        <taxon>Bacteroidia</taxon>
        <taxon>Marinilabiliales</taxon>
        <taxon>Marinilabiliaceae</taxon>
        <taxon>Carboxylicivirga</taxon>
    </lineage>
</organism>
<reference evidence="1 2" key="1">
    <citation type="journal article" date="2015" name="Int. J. Syst. Evol. Microbiol.">
        <title>Carboxylicivirga linearis sp. nov., isolated from a sea cucumber culture pond.</title>
        <authorList>
            <person name="Wang F.Q."/>
            <person name="Zhou Y.X."/>
            <person name="Lin X.Z."/>
            <person name="Chen G.J."/>
            <person name="Du Z.J."/>
        </authorList>
    </citation>
    <scope>NUCLEOTIDE SEQUENCE [LARGE SCALE GENOMIC DNA]</scope>
    <source>
        <strain evidence="1 2">FB218</strain>
    </source>
</reference>
<dbReference type="RefSeq" id="WP_212219059.1">
    <property type="nucleotide sequence ID" value="NZ_JAGUCO010000027.1"/>
</dbReference>
<dbReference type="Pfam" id="PF06074">
    <property type="entry name" value="Portal_Mu"/>
    <property type="match status" value="1"/>
</dbReference>
<name>A0ABS5K0S1_9BACT</name>
<evidence type="ECO:0000313" key="1">
    <source>
        <dbReference type="EMBL" id="MBS2100699.1"/>
    </source>
</evidence>
<accession>A0ABS5K0S1</accession>
<protein>
    <submittedName>
        <fullName evidence="1">DUF935 family protein</fullName>
    </submittedName>
</protein>
<dbReference type="InterPro" id="IPR009279">
    <property type="entry name" value="Portal_Mu"/>
</dbReference>
<dbReference type="EMBL" id="JAGUCO010000027">
    <property type="protein sequence ID" value="MBS2100699.1"/>
    <property type="molecule type" value="Genomic_DNA"/>
</dbReference>